<gene>
    <name evidence="7" type="ORF">IW245_003937</name>
</gene>
<keyword evidence="5" id="KW-0472">Membrane</keyword>
<feature type="domain" description="Glycosyltransferase 2-like" evidence="6">
    <location>
        <begin position="10"/>
        <end position="170"/>
    </location>
</feature>
<dbReference type="InterPro" id="IPR001173">
    <property type="entry name" value="Glyco_trans_2-like"/>
</dbReference>
<reference evidence="7" key="1">
    <citation type="submission" date="2020-11" db="EMBL/GenBank/DDBJ databases">
        <title>Sequencing the genomes of 1000 actinobacteria strains.</title>
        <authorList>
            <person name="Klenk H.-P."/>
        </authorList>
    </citation>
    <scope>NUCLEOTIDE SEQUENCE</scope>
    <source>
        <strain evidence="7">DSM 45356</strain>
    </source>
</reference>
<evidence type="ECO:0000313" key="8">
    <source>
        <dbReference type="Proteomes" id="UP000622552"/>
    </source>
</evidence>
<evidence type="ECO:0000313" key="7">
    <source>
        <dbReference type="EMBL" id="MBG6137743.1"/>
    </source>
</evidence>
<dbReference type="EMBL" id="JADOUF010000001">
    <property type="protein sequence ID" value="MBG6137743.1"/>
    <property type="molecule type" value="Genomic_DNA"/>
</dbReference>
<dbReference type="PANTHER" id="PTHR43179">
    <property type="entry name" value="RHAMNOSYLTRANSFERASE WBBL"/>
    <property type="match status" value="1"/>
</dbReference>
<dbReference type="SUPFAM" id="SSF53448">
    <property type="entry name" value="Nucleotide-diphospho-sugar transferases"/>
    <property type="match status" value="1"/>
</dbReference>
<keyword evidence="8" id="KW-1185">Reference proteome</keyword>
<comment type="pathway">
    <text evidence="1">Cell wall biogenesis; cell wall polysaccharide biosynthesis.</text>
</comment>
<dbReference type="Pfam" id="PF00535">
    <property type="entry name" value="Glycos_transf_2"/>
    <property type="match status" value="1"/>
</dbReference>
<protein>
    <submittedName>
        <fullName evidence="7">GT2 family glycosyltransferase</fullName>
    </submittedName>
</protein>
<dbReference type="Gene3D" id="3.90.550.10">
    <property type="entry name" value="Spore Coat Polysaccharide Biosynthesis Protein SpsA, Chain A"/>
    <property type="match status" value="1"/>
</dbReference>
<dbReference type="RefSeq" id="WP_233473135.1">
    <property type="nucleotide sequence ID" value="NZ_BONS01000024.1"/>
</dbReference>
<dbReference type="InterPro" id="IPR029044">
    <property type="entry name" value="Nucleotide-diphossugar_trans"/>
</dbReference>
<evidence type="ECO:0000259" key="6">
    <source>
        <dbReference type="Pfam" id="PF00535"/>
    </source>
</evidence>
<name>A0A8J7GSX7_9ACTN</name>
<evidence type="ECO:0000256" key="4">
    <source>
        <dbReference type="ARBA" id="ARBA00022679"/>
    </source>
</evidence>
<keyword evidence="5" id="KW-0812">Transmembrane</keyword>
<organism evidence="7 8">
    <name type="scientific">Longispora fulva</name>
    <dbReference type="NCBI Taxonomy" id="619741"/>
    <lineage>
        <taxon>Bacteria</taxon>
        <taxon>Bacillati</taxon>
        <taxon>Actinomycetota</taxon>
        <taxon>Actinomycetes</taxon>
        <taxon>Micromonosporales</taxon>
        <taxon>Micromonosporaceae</taxon>
        <taxon>Longispora</taxon>
    </lineage>
</organism>
<dbReference type="PANTHER" id="PTHR43179:SF12">
    <property type="entry name" value="GALACTOFURANOSYLTRANSFERASE GLFT2"/>
    <property type="match status" value="1"/>
</dbReference>
<proteinExistence type="inferred from homology"/>
<sequence length="310" mass="33572">MSSRPTPRLSVITVLYRSAEMLRETLPTWVASGQGLPVEYVFVNNTPDDGSLEVIRACLGDEGYRYLPDHTNPGFAGGCNRAVAAVDAGHVMLLNPDVWLHGDSLGLVLAAIDADPSSPVAVGMRMHGRSYVGIDLHPIGLFIDRPADLGRGPLGPSGGAAVLPRELFERTGGFDEPMFAWGEDADLAFRMYAAGVRTRTLDLDLPHAWGHSVEGDSGLGEFRAFLLARNRLLVAWRNFSVPLMAVMLPLLVLTHLALAVRKARQGLLGAFLKGVGHGLAQGPRARRRRTGRRFGFRLLRTYLSAGRSAS</sequence>
<dbReference type="Proteomes" id="UP000622552">
    <property type="component" value="Unassembled WGS sequence"/>
</dbReference>
<feature type="transmembrane region" description="Helical" evidence="5">
    <location>
        <begin position="239"/>
        <end position="260"/>
    </location>
</feature>
<comment type="caution">
    <text evidence="7">The sequence shown here is derived from an EMBL/GenBank/DDBJ whole genome shotgun (WGS) entry which is preliminary data.</text>
</comment>
<keyword evidence="5" id="KW-1133">Transmembrane helix</keyword>
<keyword evidence="3" id="KW-0328">Glycosyltransferase</keyword>
<keyword evidence="4" id="KW-0808">Transferase</keyword>
<dbReference type="GO" id="GO:0016757">
    <property type="term" value="F:glycosyltransferase activity"/>
    <property type="evidence" value="ECO:0007669"/>
    <property type="project" value="UniProtKB-KW"/>
</dbReference>
<accession>A0A8J7GSX7</accession>
<dbReference type="AlphaFoldDB" id="A0A8J7GSX7"/>
<comment type="similarity">
    <text evidence="2">Belongs to the glycosyltransferase 2 family.</text>
</comment>
<evidence type="ECO:0000256" key="1">
    <source>
        <dbReference type="ARBA" id="ARBA00004776"/>
    </source>
</evidence>
<evidence type="ECO:0000256" key="5">
    <source>
        <dbReference type="SAM" id="Phobius"/>
    </source>
</evidence>
<evidence type="ECO:0000256" key="3">
    <source>
        <dbReference type="ARBA" id="ARBA00022676"/>
    </source>
</evidence>
<evidence type="ECO:0000256" key="2">
    <source>
        <dbReference type="ARBA" id="ARBA00006739"/>
    </source>
</evidence>